<gene>
    <name evidence="6" type="ORF">PENSUB_351</name>
</gene>
<comment type="caution">
    <text evidence="6">The sequence shown here is derived from an EMBL/GenBank/DDBJ whole genome shotgun (WGS) entry which is preliminary data.</text>
</comment>
<dbReference type="EMBL" id="MNBE01000121">
    <property type="protein sequence ID" value="OKP13944.1"/>
    <property type="molecule type" value="Genomic_DNA"/>
</dbReference>
<keyword evidence="7" id="KW-1185">Reference proteome</keyword>
<evidence type="ECO:0000256" key="4">
    <source>
        <dbReference type="ARBA" id="ARBA00023239"/>
    </source>
</evidence>
<dbReference type="Gene3D" id="3.30.499.10">
    <property type="entry name" value="Aconitase, domain 3"/>
    <property type="match status" value="2"/>
</dbReference>
<dbReference type="Proteomes" id="UP000186955">
    <property type="component" value="Unassembled WGS sequence"/>
</dbReference>
<name>A0A1Q5UNB6_9EURO</name>
<sequence length="118" mass="13511">MRRWSLTSRIWIDIFTQEFGGVTGIFVPDRITLKFVQKRHLVRHRNLNTYFKPDDDAVYAAIYEIDLGNVRSFLAKYPKPDAVVPIRDFEGMKLDGCLIGGCTTAEEDFILGALVLDQ</sequence>
<dbReference type="Pfam" id="PF00330">
    <property type="entry name" value="Aconitase"/>
    <property type="match status" value="1"/>
</dbReference>
<reference evidence="6 7" key="1">
    <citation type="submission" date="2016-10" db="EMBL/GenBank/DDBJ databases">
        <title>Genome sequence of the ascomycete fungus Penicillium subrubescens.</title>
        <authorList>
            <person name="De Vries R.P."/>
            <person name="Peng M."/>
            <person name="Dilokpimol A."/>
            <person name="Hilden K."/>
            <person name="Makela M.R."/>
            <person name="Grigoriev I."/>
            <person name="Riley R."/>
            <person name="Granchi Z."/>
        </authorList>
    </citation>
    <scope>NUCLEOTIDE SEQUENCE [LARGE SCALE GENOMIC DNA]</scope>
    <source>
        <strain evidence="6 7">CBS 132785</strain>
    </source>
</reference>
<proteinExistence type="predicted"/>
<keyword evidence="1" id="KW-0479">Metal-binding</keyword>
<evidence type="ECO:0000313" key="6">
    <source>
        <dbReference type="EMBL" id="OKP13944.1"/>
    </source>
</evidence>
<evidence type="ECO:0000256" key="3">
    <source>
        <dbReference type="ARBA" id="ARBA00023014"/>
    </source>
</evidence>
<keyword evidence="2" id="KW-0408">Iron</keyword>
<dbReference type="GO" id="GO:0051536">
    <property type="term" value="F:iron-sulfur cluster binding"/>
    <property type="evidence" value="ECO:0007669"/>
    <property type="project" value="UniProtKB-KW"/>
</dbReference>
<dbReference type="AlphaFoldDB" id="A0A1Q5UNB6"/>
<dbReference type="InterPro" id="IPR050067">
    <property type="entry name" value="IPM_dehydratase_rel_enz"/>
</dbReference>
<dbReference type="PANTHER" id="PTHR43822">
    <property type="entry name" value="HOMOACONITASE, MITOCHONDRIAL-RELATED"/>
    <property type="match status" value="1"/>
</dbReference>
<keyword evidence="3" id="KW-0411">Iron-sulfur</keyword>
<dbReference type="SUPFAM" id="SSF53732">
    <property type="entry name" value="Aconitase iron-sulfur domain"/>
    <property type="match status" value="1"/>
</dbReference>
<dbReference type="InterPro" id="IPR001030">
    <property type="entry name" value="Acoase/IPM_deHydtase_lsu_aba"/>
</dbReference>
<dbReference type="PANTHER" id="PTHR43822:SF2">
    <property type="entry name" value="HOMOACONITASE, MITOCHONDRIAL"/>
    <property type="match status" value="1"/>
</dbReference>
<feature type="domain" description="Aconitase/3-isopropylmalate dehydratase large subunit alpha/beta/alpha" evidence="5">
    <location>
        <begin position="2"/>
        <end position="89"/>
    </location>
</feature>
<dbReference type="GO" id="GO:0043436">
    <property type="term" value="P:oxoacid metabolic process"/>
    <property type="evidence" value="ECO:0007669"/>
    <property type="project" value="UniProtKB-ARBA"/>
</dbReference>
<dbReference type="InterPro" id="IPR036008">
    <property type="entry name" value="Aconitase_4Fe-4S_dom"/>
</dbReference>
<protein>
    <recommendedName>
        <fullName evidence="5">Aconitase/3-isopropylmalate dehydratase large subunit alpha/beta/alpha domain-containing protein</fullName>
    </recommendedName>
</protein>
<dbReference type="GO" id="GO:0016829">
    <property type="term" value="F:lyase activity"/>
    <property type="evidence" value="ECO:0007669"/>
    <property type="project" value="UniProtKB-KW"/>
</dbReference>
<evidence type="ECO:0000256" key="2">
    <source>
        <dbReference type="ARBA" id="ARBA00023004"/>
    </source>
</evidence>
<dbReference type="GO" id="GO:0046872">
    <property type="term" value="F:metal ion binding"/>
    <property type="evidence" value="ECO:0007669"/>
    <property type="project" value="UniProtKB-KW"/>
</dbReference>
<evidence type="ECO:0000256" key="1">
    <source>
        <dbReference type="ARBA" id="ARBA00022723"/>
    </source>
</evidence>
<dbReference type="InterPro" id="IPR015931">
    <property type="entry name" value="Acnase/IPM_dHydase_lsu_aba_1/3"/>
</dbReference>
<organism evidence="6 7">
    <name type="scientific">Penicillium subrubescens</name>
    <dbReference type="NCBI Taxonomy" id="1316194"/>
    <lineage>
        <taxon>Eukaryota</taxon>
        <taxon>Fungi</taxon>
        <taxon>Dikarya</taxon>
        <taxon>Ascomycota</taxon>
        <taxon>Pezizomycotina</taxon>
        <taxon>Eurotiomycetes</taxon>
        <taxon>Eurotiomycetidae</taxon>
        <taxon>Eurotiales</taxon>
        <taxon>Aspergillaceae</taxon>
        <taxon>Penicillium</taxon>
    </lineage>
</organism>
<accession>A0A1Q5UNB6</accession>
<evidence type="ECO:0000313" key="7">
    <source>
        <dbReference type="Proteomes" id="UP000186955"/>
    </source>
</evidence>
<dbReference type="STRING" id="1316194.A0A1Q5UNB6"/>
<evidence type="ECO:0000259" key="5">
    <source>
        <dbReference type="Pfam" id="PF00330"/>
    </source>
</evidence>
<keyword evidence="4" id="KW-0456">Lyase</keyword>